<evidence type="ECO:0000256" key="4">
    <source>
        <dbReference type="ARBA" id="ARBA00022692"/>
    </source>
</evidence>
<evidence type="ECO:0000256" key="7">
    <source>
        <dbReference type="ARBA" id="ARBA00023136"/>
    </source>
</evidence>
<feature type="region of interest" description="Disordered" evidence="8">
    <location>
        <begin position="16"/>
        <end position="55"/>
    </location>
</feature>
<comment type="caution">
    <text evidence="10">The sequence shown here is derived from an EMBL/GenBank/DDBJ whole genome shotgun (WGS) entry which is preliminary data.</text>
</comment>
<reference evidence="10" key="2">
    <citation type="journal article" date="2023" name="Int. J. Mol. Sci.">
        <title>De Novo Assembly and Annotation of 11 Diverse Shrub Willow (Salix) Genomes Reveals Novel Gene Organization in Sex-Linked Regions.</title>
        <authorList>
            <person name="Hyden B."/>
            <person name="Feng K."/>
            <person name="Yates T.B."/>
            <person name="Jawdy S."/>
            <person name="Cereghino C."/>
            <person name="Smart L.B."/>
            <person name="Muchero W."/>
        </authorList>
    </citation>
    <scope>NUCLEOTIDE SEQUENCE</scope>
    <source>
        <tissue evidence="10">Shoot tip</tissue>
    </source>
</reference>
<dbReference type="PANTHER" id="PTHR19315">
    <property type="entry name" value="ER MEMBRANE PROTEIN COMPLEX SUBUNIT 4"/>
    <property type="match status" value="1"/>
</dbReference>
<evidence type="ECO:0000256" key="9">
    <source>
        <dbReference type="SAM" id="Phobius"/>
    </source>
</evidence>
<comment type="similarity">
    <text evidence="2">Belongs to the EMC4 family.</text>
</comment>
<evidence type="ECO:0000256" key="8">
    <source>
        <dbReference type="SAM" id="MobiDB-lite"/>
    </source>
</evidence>
<evidence type="ECO:0000256" key="3">
    <source>
        <dbReference type="ARBA" id="ARBA00020820"/>
    </source>
</evidence>
<evidence type="ECO:0000256" key="6">
    <source>
        <dbReference type="ARBA" id="ARBA00022989"/>
    </source>
</evidence>
<keyword evidence="5" id="KW-0256">Endoplasmic reticulum</keyword>
<dbReference type="EMBL" id="JAPFFI010000017">
    <property type="protein sequence ID" value="KAJ6354769.1"/>
    <property type="molecule type" value="Genomic_DNA"/>
</dbReference>
<dbReference type="InterPro" id="IPR009445">
    <property type="entry name" value="TMEM85/Emc4"/>
</dbReference>
<proteinExistence type="inferred from homology"/>
<dbReference type="Pfam" id="PF06417">
    <property type="entry name" value="EMC4"/>
    <property type="match status" value="1"/>
</dbReference>
<protein>
    <recommendedName>
        <fullName evidence="3">ER membrane protein complex subunit 4</fullName>
    </recommendedName>
</protein>
<sequence>MDKGKAVMGSGRRWAVDFTDNSTTPSSRDIPDPPGFYRASQEQDDSAVTKQKKDAEANWKSQKAWEVAQAPFKNLLMMGFMMWMAGNTVHLFSIGITFSALWQPIGALQGVGKVFEPYKDTLGIWKLNTLGLLPTHVSDWVSSLPPAKEVEYSGGGMPLR</sequence>
<organism evidence="10 11">
    <name type="scientific">Salix suchowensis</name>
    <dbReference type="NCBI Taxonomy" id="1278906"/>
    <lineage>
        <taxon>Eukaryota</taxon>
        <taxon>Viridiplantae</taxon>
        <taxon>Streptophyta</taxon>
        <taxon>Embryophyta</taxon>
        <taxon>Tracheophyta</taxon>
        <taxon>Spermatophyta</taxon>
        <taxon>Magnoliopsida</taxon>
        <taxon>eudicotyledons</taxon>
        <taxon>Gunneridae</taxon>
        <taxon>Pentapetalae</taxon>
        <taxon>rosids</taxon>
        <taxon>fabids</taxon>
        <taxon>Malpighiales</taxon>
        <taxon>Salicaceae</taxon>
        <taxon>Saliceae</taxon>
        <taxon>Salix</taxon>
    </lineage>
</organism>
<evidence type="ECO:0000313" key="10">
    <source>
        <dbReference type="EMBL" id="KAJ6354769.1"/>
    </source>
</evidence>
<evidence type="ECO:0000256" key="5">
    <source>
        <dbReference type="ARBA" id="ARBA00022824"/>
    </source>
</evidence>
<comment type="subcellular location">
    <subcellularLocation>
        <location evidence="1">Endoplasmic reticulum membrane</location>
        <topology evidence="1">Multi-pass membrane protein</topology>
    </subcellularLocation>
</comment>
<keyword evidence="6 9" id="KW-1133">Transmembrane helix</keyword>
<gene>
    <name evidence="10" type="ORF">OIU77_005382</name>
</gene>
<evidence type="ECO:0000256" key="2">
    <source>
        <dbReference type="ARBA" id="ARBA00007715"/>
    </source>
</evidence>
<accession>A0ABQ9APE0</accession>
<keyword evidence="4 9" id="KW-0812">Transmembrane</keyword>
<keyword evidence="11" id="KW-1185">Reference proteome</keyword>
<feature type="transmembrane region" description="Helical" evidence="9">
    <location>
        <begin position="80"/>
        <end position="102"/>
    </location>
</feature>
<name>A0ABQ9APE0_9ROSI</name>
<reference evidence="10" key="1">
    <citation type="submission" date="2022-10" db="EMBL/GenBank/DDBJ databases">
        <authorList>
            <person name="Hyden B.L."/>
            <person name="Feng K."/>
            <person name="Yates T."/>
            <person name="Jawdy S."/>
            <person name="Smart L.B."/>
            <person name="Muchero W."/>
        </authorList>
    </citation>
    <scope>NUCLEOTIDE SEQUENCE</scope>
    <source>
        <tissue evidence="10">Shoot tip</tissue>
    </source>
</reference>
<dbReference type="Proteomes" id="UP001141253">
    <property type="component" value="Chromosome 18"/>
</dbReference>
<evidence type="ECO:0000256" key="1">
    <source>
        <dbReference type="ARBA" id="ARBA00004477"/>
    </source>
</evidence>
<keyword evidence="7 9" id="KW-0472">Membrane</keyword>
<evidence type="ECO:0000313" key="11">
    <source>
        <dbReference type="Proteomes" id="UP001141253"/>
    </source>
</evidence>